<reference evidence="8 9" key="1">
    <citation type="submission" date="2019-02" db="EMBL/GenBank/DDBJ databases">
        <title>Deep-cultivation of Planctomycetes and their phenomic and genomic characterization uncovers novel biology.</title>
        <authorList>
            <person name="Wiegand S."/>
            <person name="Jogler M."/>
            <person name="Boedeker C."/>
            <person name="Pinto D."/>
            <person name="Vollmers J."/>
            <person name="Rivas-Marin E."/>
            <person name="Kohn T."/>
            <person name="Peeters S.H."/>
            <person name="Heuer A."/>
            <person name="Rast P."/>
            <person name="Oberbeckmann S."/>
            <person name="Bunk B."/>
            <person name="Jeske O."/>
            <person name="Meyerdierks A."/>
            <person name="Storesund J.E."/>
            <person name="Kallscheuer N."/>
            <person name="Luecker S."/>
            <person name="Lage O.M."/>
            <person name="Pohl T."/>
            <person name="Merkel B.J."/>
            <person name="Hornburger P."/>
            <person name="Mueller R.-W."/>
            <person name="Bruemmer F."/>
            <person name="Labrenz M."/>
            <person name="Spormann A.M."/>
            <person name="Op den Camp H."/>
            <person name="Overmann J."/>
            <person name="Amann R."/>
            <person name="Jetten M.S.M."/>
            <person name="Mascher T."/>
            <person name="Medema M.H."/>
            <person name="Devos D.P."/>
            <person name="Kaster A.-K."/>
            <person name="Ovreas L."/>
            <person name="Rohde M."/>
            <person name="Galperin M.Y."/>
            <person name="Jogler C."/>
        </authorList>
    </citation>
    <scope>NUCLEOTIDE SEQUENCE [LARGE SCALE GENOMIC DNA]</scope>
    <source>
        <strain evidence="8 9">Pan216</strain>
    </source>
</reference>
<gene>
    <name evidence="8" type="primary">stp_1</name>
    <name evidence="8" type="ORF">Pan216_28060</name>
</gene>
<evidence type="ECO:0000256" key="3">
    <source>
        <dbReference type="ARBA" id="ARBA00022692"/>
    </source>
</evidence>
<dbReference type="GO" id="GO:0022857">
    <property type="term" value="F:transmembrane transporter activity"/>
    <property type="evidence" value="ECO:0007669"/>
    <property type="project" value="InterPro"/>
</dbReference>
<dbReference type="PANTHER" id="PTHR42718">
    <property type="entry name" value="MAJOR FACILITATOR SUPERFAMILY MULTIDRUG TRANSPORTER MFSC"/>
    <property type="match status" value="1"/>
</dbReference>
<evidence type="ECO:0000256" key="4">
    <source>
        <dbReference type="ARBA" id="ARBA00022989"/>
    </source>
</evidence>
<dbReference type="InterPro" id="IPR011701">
    <property type="entry name" value="MFS"/>
</dbReference>
<proteinExistence type="predicted"/>
<keyword evidence="3 6" id="KW-0812">Transmembrane</keyword>
<dbReference type="AlphaFoldDB" id="A0A518B4N2"/>
<dbReference type="RefSeq" id="WP_145258464.1">
    <property type="nucleotide sequence ID" value="NZ_CP036279.1"/>
</dbReference>
<evidence type="ECO:0000256" key="1">
    <source>
        <dbReference type="ARBA" id="ARBA00004141"/>
    </source>
</evidence>
<keyword evidence="9" id="KW-1185">Reference proteome</keyword>
<feature type="transmembrane region" description="Helical" evidence="6">
    <location>
        <begin position="165"/>
        <end position="184"/>
    </location>
</feature>
<dbReference type="InterPro" id="IPR036259">
    <property type="entry name" value="MFS_trans_sf"/>
</dbReference>
<comment type="subcellular location">
    <subcellularLocation>
        <location evidence="1">Membrane</location>
        <topology evidence="1">Multi-pass membrane protein</topology>
    </subcellularLocation>
</comment>
<dbReference type="PROSITE" id="PS50850">
    <property type="entry name" value="MFS"/>
    <property type="match status" value="1"/>
</dbReference>
<dbReference type="GO" id="GO:0016020">
    <property type="term" value="C:membrane"/>
    <property type="evidence" value="ECO:0007669"/>
    <property type="project" value="UniProtKB-SubCell"/>
</dbReference>
<feature type="transmembrane region" description="Helical" evidence="6">
    <location>
        <begin position="75"/>
        <end position="95"/>
    </location>
</feature>
<feature type="transmembrane region" description="Helical" evidence="6">
    <location>
        <begin position="266"/>
        <end position="289"/>
    </location>
</feature>
<feature type="transmembrane region" description="Helical" evidence="6">
    <location>
        <begin position="12"/>
        <end position="33"/>
    </location>
</feature>
<dbReference type="KEGG" id="knv:Pan216_28060"/>
<dbReference type="Gene3D" id="1.20.1250.20">
    <property type="entry name" value="MFS general substrate transporter like domains"/>
    <property type="match status" value="1"/>
</dbReference>
<dbReference type="InterPro" id="IPR020846">
    <property type="entry name" value="MFS_dom"/>
</dbReference>
<dbReference type="SUPFAM" id="SSF103473">
    <property type="entry name" value="MFS general substrate transporter"/>
    <property type="match status" value="2"/>
</dbReference>
<feature type="transmembrane region" description="Helical" evidence="6">
    <location>
        <begin position="196"/>
        <end position="215"/>
    </location>
</feature>
<name>A0A518B4N2_9BACT</name>
<sequence>MASHRGKWTTLICAGIGTVMTLIDAFALTIAVPDIQKEMGVSVATLTWVLVSYQLFYAAPMVFAGKLGDMKGHKGIFIIGMVIFTGASIACGLAPEIWTLIIARSIQGIGAALLVPSAASLVSNAFPGEEKYQATGILFGIAGLGQAFGPMLGGVMTQYLGWRSIFFINVPLAAVALVATFIFVPSPPKVPRKAPLDFAGVLALTLAVFGFVLAMDEGDSWGWQSPWIFGLFGGAIFFAIAFIYIENRAQDPLVRLSLVRNKDVAGAVLVGFFRNFVAAALIFYGTLYLQNILKYSPTETGLMFLPFTLMVVVTGPLAGQMASRMGPKSPLLIGLLFVTASQLIMAKAGHDTGFLMLLAAMFLAGTGHGLGSSLEAQTALTSVSEEESGVTVALVSMMRTIGGLMGIAGSQVLFSYTRISHSYGNPPVGPTPDLQDNFFILGFALTMDWVVVMAIASFIFAIVLLSPGKTKGKVPTHVPAE</sequence>
<feature type="transmembrane region" description="Helical" evidence="6">
    <location>
        <begin position="39"/>
        <end position="63"/>
    </location>
</feature>
<feature type="transmembrane region" description="Helical" evidence="6">
    <location>
        <begin position="301"/>
        <end position="319"/>
    </location>
</feature>
<protein>
    <submittedName>
        <fullName evidence="8">Multidrug resistance protein stp</fullName>
    </submittedName>
</protein>
<evidence type="ECO:0000313" key="8">
    <source>
        <dbReference type="EMBL" id="QDU61941.1"/>
    </source>
</evidence>
<dbReference type="PANTHER" id="PTHR42718:SF9">
    <property type="entry name" value="MAJOR FACILITATOR SUPERFAMILY MULTIDRUG TRANSPORTER MFSC"/>
    <property type="match status" value="1"/>
</dbReference>
<organism evidence="8 9">
    <name type="scientific">Kolteria novifilia</name>
    <dbReference type="NCBI Taxonomy" id="2527975"/>
    <lineage>
        <taxon>Bacteria</taxon>
        <taxon>Pseudomonadati</taxon>
        <taxon>Planctomycetota</taxon>
        <taxon>Planctomycetia</taxon>
        <taxon>Kolteriales</taxon>
        <taxon>Kolteriaceae</taxon>
        <taxon>Kolteria</taxon>
    </lineage>
</organism>
<keyword evidence="2" id="KW-0813">Transport</keyword>
<dbReference type="PRINTS" id="PR01036">
    <property type="entry name" value="TCRTETB"/>
</dbReference>
<keyword evidence="5 6" id="KW-0472">Membrane</keyword>
<dbReference type="EMBL" id="CP036279">
    <property type="protein sequence ID" value="QDU61941.1"/>
    <property type="molecule type" value="Genomic_DNA"/>
</dbReference>
<feature type="transmembrane region" description="Helical" evidence="6">
    <location>
        <begin position="392"/>
        <end position="417"/>
    </location>
</feature>
<feature type="transmembrane region" description="Helical" evidence="6">
    <location>
        <begin position="354"/>
        <end position="371"/>
    </location>
</feature>
<feature type="domain" description="Major facilitator superfamily (MFS) profile" evidence="7">
    <location>
        <begin position="10"/>
        <end position="469"/>
    </location>
</feature>
<feature type="transmembrane region" description="Helical" evidence="6">
    <location>
        <begin position="227"/>
        <end position="245"/>
    </location>
</feature>
<evidence type="ECO:0000256" key="2">
    <source>
        <dbReference type="ARBA" id="ARBA00022448"/>
    </source>
</evidence>
<evidence type="ECO:0000313" key="9">
    <source>
        <dbReference type="Proteomes" id="UP000317093"/>
    </source>
</evidence>
<evidence type="ECO:0000259" key="7">
    <source>
        <dbReference type="PROSITE" id="PS50850"/>
    </source>
</evidence>
<dbReference type="Proteomes" id="UP000317093">
    <property type="component" value="Chromosome"/>
</dbReference>
<dbReference type="Gene3D" id="1.20.1720.10">
    <property type="entry name" value="Multidrug resistance protein D"/>
    <property type="match status" value="1"/>
</dbReference>
<feature type="transmembrane region" description="Helical" evidence="6">
    <location>
        <begin position="437"/>
        <end position="465"/>
    </location>
</feature>
<dbReference type="Pfam" id="PF07690">
    <property type="entry name" value="MFS_1"/>
    <property type="match status" value="1"/>
</dbReference>
<feature type="transmembrane region" description="Helical" evidence="6">
    <location>
        <begin position="134"/>
        <end position="153"/>
    </location>
</feature>
<keyword evidence="4 6" id="KW-1133">Transmembrane helix</keyword>
<accession>A0A518B4N2</accession>
<feature type="transmembrane region" description="Helical" evidence="6">
    <location>
        <begin position="101"/>
        <end position="122"/>
    </location>
</feature>
<dbReference type="OrthoDB" id="6360at2"/>
<dbReference type="CDD" id="cd17321">
    <property type="entry name" value="MFS_MMR_MDR_like"/>
    <property type="match status" value="1"/>
</dbReference>
<evidence type="ECO:0000256" key="5">
    <source>
        <dbReference type="ARBA" id="ARBA00023136"/>
    </source>
</evidence>
<evidence type="ECO:0000256" key="6">
    <source>
        <dbReference type="SAM" id="Phobius"/>
    </source>
</evidence>